<evidence type="ECO:0000256" key="1">
    <source>
        <dbReference type="ARBA" id="ARBA00008007"/>
    </source>
</evidence>
<gene>
    <name evidence="2" type="ORF">A2519_19960</name>
</gene>
<reference evidence="2 3" key="1">
    <citation type="journal article" date="2016" name="Nat. Commun.">
        <title>Thousands of microbial genomes shed light on interconnected biogeochemical processes in an aquifer system.</title>
        <authorList>
            <person name="Anantharaman K."/>
            <person name="Brown C.T."/>
            <person name="Hug L.A."/>
            <person name="Sharon I."/>
            <person name="Castelle C.J."/>
            <person name="Probst A.J."/>
            <person name="Thomas B.C."/>
            <person name="Singh A."/>
            <person name="Wilkins M.J."/>
            <person name="Karaoz U."/>
            <person name="Brodie E.L."/>
            <person name="Williams K.H."/>
            <person name="Hubbard S.S."/>
            <person name="Banfield J.F."/>
        </authorList>
    </citation>
    <scope>NUCLEOTIDE SEQUENCE [LARGE SCALE GENOMIC DNA]</scope>
</reference>
<dbReference type="PANTHER" id="PTHR47505">
    <property type="entry name" value="DNA UTILIZATION PROTEIN YHGH"/>
    <property type="match status" value="1"/>
</dbReference>
<protein>
    <submittedName>
        <fullName evidence="2">Uncharacterized protein</fullName>
    </submittedName>
</protein>
<accession>A0A1F7F254</accession>
<comment type="similarity">
    <text evidence="1">Belongs to the ComF/GntX family.</text>
</comment>
<evidence type="ECO:0000313" key="3">
    <source>
        <dbReference type="Proteomes" id="UP000179243"/>
    </source>
</evidence>
<evidence type="ECO:0000313" key="2">
    <source>
        <dbReference type="EMBL" id="OGK00745.1"/>
    </source>
</evidence>
<dbReference type="Gene3D" id="3.40.50.2020">
    <property type="match status" value="1"/>
</dbReference>
<dbReference type="Proteomes" id="UP000179243">
    <property type="component" value="Unassembled WGS sequence"/>
</dbReference>
<dbReference type="PANTHER" id="PTHR47505:SF1">
    <property type="entry name" value="DNA UTILIZATION PROTEIN YHGH"/>
    <property type="match status" value="1"/>
</dbReference>
<dbReference type="SUPFAM" id="SSF53271">
    <property type="entry name" value="PRTase-like"/>
    <property type="match status" value="1"/>
</dbReference>
<dbReference type="InterPro" id="IPR029057">
    <property type="entry name" value="PRTase-like"/>
</dbReference>
<comment type="caution">
    <text evidence="2">The sequence shown here is derived from an EMBL/GenBank/DDBJ whole genome shotgun (WGS) entry which is preliminary data.</text>
</comment>
<organism evidence="2 3">
    <name type="scientific">Candidatus Raymondbacteria bacterium RIFOXYD12_FULL_49_13</name>
    <dbReference type="NCBI Taxonomy" id="1817890"/>
    <lineage>
        <taxon>Bacteria</taxon>
        <taxon>Raymondiibacteriota</taxon>
    </lineage>
</organism>
<dbReference type="EMBL" id="MFYX01000141">
    <property type="protein sequence ID" value="OGK00745.1"/>
    <property type="molecule type" value="Genomic_DNA"/>
</dbReference>
<dbReference type="AlphaFoldDB" id="A0A1F7F254"/>
<sequence length="192" mass="21398">MTIEIKGNWKKGLALDLHTESSTYLGTDETGHDKFDTKRTKIGQLVYDLKYSGNQAAVPRIVEIIRANIKRIDKIDVILPVPPSKSRSVQPVHLIADALGAATGIPVIKNAIVKKKETPELKNIKDPAKREEILKNAFSLTGKYDFKDKKVLFIDDLYRSGATLRAITSIIKEQGQAADIFVLTLTKTRSNR</sequence>
<dbReference type="InterPro" id="IPR000836">
    <property type="entry name" value="PRTase_dom"/>
</dbReference>
<name>A0A1F7F254_UNCRA</name>
<proteinExistence type="inferred from homology"/>
<dbReference type="CDD" id="cd06223">
    <property type="entry name" value="PRTases_typeI"/>
    <property type="match status" value="1"/>
</dbReference>
<dbReference type="InterPro" id="IPR051910">
    <property type="entry name" value="ComF/GntX_DNA_util-trans"/>
</dbReference>